<feature type="non-terminal residue" evidence="2">
    <location>
        <position position="1"/>
    </location>
</feature>
<protein>
    <submittedName>
        <fullName evidence="2">Uncharacterized protein</fullName>
    </submittedName>
</protein>
<dbReference type="EMBL" id="AJIL01003986">
    <property type="protein sequence ID" value="KNE87831.1"/>
    <property type="molecule type" value="Genomic_DNA"/>
</dbReference>
<dbReference type="Proteomes" id="UP000054564">
    <property type="component" value="Unassembled WGS sequence"/>
</dbReference>
<evidence type="ECO:0000256" key="1">
    <source>
        <dbReference type="SAM" id="MobiDB-lite"/>
    </source>
</evidence>
<feature type="region of interest" description="Disordered" evidence="1">
    <location>
        <begin position="45"/>
        <end position="75"/>
    </location>
</feature>
<organism evidence="2 3">
    <name type="scientific">Puccinia striiformis f. sp. tritici PST-78</name>
    <dbReference type="NCBI Taxonomy" id="1165861"/>
    <lineage>
        <taxon>Eukaryota</taxon>
        <taxon>Fungi</taxon>
        <taxon>Dikarya</taxon>
        <taxon>Basidiomycota</taxon>
        <taxon>Pucciniomycotina</taxon>
        <taxon>Pucciniomycetes</taxon>
        <taxon>Pucciniales</taxon>
        <taxon>Pucciniaceae</taxon>
        <taxon>Puccinia</taxon>
    </lineage>
</organism>
<proteinExistence type="predicted"/>
<gene>
    <name evidence="2" type="ORF">PSTG_18778</name>
</gene>
<name>A0A0L0ULH0_9BASI</name>
<accession>A0A0L0ULH0</accession>
<evidence type="ECO:0000313" key="2">
    <source>
        <dbReference type="EMBL" id="KNE87831.1"/>
    </source>
</evidence>
<comment type="caution">
    <text evidence="2">The sequence shown here is derived from an EMBL/GenBank/DDBJ whole genome shotgun (WGS) entry which is preliminary data.</text>
</comment>
<keyword evidence="3" id="KW-1185">Reference proteome</keyword>
<dbReference type="AlphaFoldDB" id="A0A0L0ULH0"/>
<feature type="compositionally biased region" description="Polar residues" evidence="1">
    <location>
        <begin position="57"/>
        <end position="75"/>
    </location>
</feature>
<sequence>VAEFDTWFEDETIDLEDVEHWFHVDVLGAEEYEEVSDGVEEAVEQEGELRPKVSSPLVRTSGQTATSNHKTLPSATYVSETPNHILYRDPDHATTTGPTDLEIMEAIRNATRTDDRLRKIMNSKLDQRFSI</sequence>
<reference evidence="3" key="1">
    <citation type="submission" date="2014-03" db="EMBL/GenBank/DDBJ databases">
        <title>The Genome Sequence of Puccinia striiformis f. sp. tritici PST-78.</title>
        <authorList>
            <consortium name="The Broad Institute Genome Sequencing Platform"/>
            <person name="Cuomo C."/>
            <person name="Hulbert S."/>
            <person name="Chen X."/>
            <person name="Walker B."/>
            <person name="Young S.K."/>
            <person name="Zeng Q."/>
            <person name="Gargeya S."/>
            <person name="Fitzgerald M."/>
            <person name="Haas B."/>
            <person name="Abouelleil A."/>
            <person name="Alvarado L."/>
            <person name="Arachchi H.M."/>
            <person name="Berlin A.M."/>
            <person name="Chapman S.B."/>
            <person name="Goldberg J."/>
            <person name="Griggs A."/>
            <person name="Gujja S."/>
            <person name="Hansen M."/>
            <person name="Howarth C."/>
            <person name="Imamovic A."/>
            <person name="Larimer J."/>
            <person name="McCowan C."/>
            <person name="Montmayeur A."/>
            <person name="Murphy C."/>
            <person name="Neiman D."/>
            <person name="Pearson M."/>
            <person name="Priest M."/>
            <person name="Roberts A."/>
            <person name="Saif S."/>
            <person name="Shea T."/>
            <person name="Sisk P."/>
            <person name="Sykes S."/>
            <person name="Wortman J."/>
            <person name="Nusbaum C."/>
            <person name="Birren B."/>
        </authorList>
    </citation>
    <scope>NUCLEOTIDE SEQUENCE [LARGE SCALE GENOMIC DNA]</scope>
    <source>
        <strain evidence="3">race PST-78</strain>
    </source>
</reference>
<evidence type="ECO:0000313" key="3">
    <source>
        <dbReference type="Proteomes" id="UP000054564"/>
    </source>
</evidence>